<accession>A0A0F9TSY1</accession>
<gene>
    <name evidence="1" type="ORF">LCGC14_0614510</name>
</gene>
<evidence type="ECO:0000313" key="1">
    <source>
        <dbReference type="EMBL" id="KKN52231.1"/>
    </source>
</evidence>
<dbReference type="AlphaFoldDB" id="A0A0F9TSY1"/>
<organism evidence="1">
    <name type="scientific">marine sediment metagenome</name>
    <dbReference type="NCBI Taxonomy" id="412755"/>
    <lineage>
        <taxon>unclassified sequences</taxon>
        <taxon>metagenomes</taxon>
        <taxon>ecological metagenomes</taxon>
    </lineage>
</organism>
<name>A0A0F9TSY1_9ZZZZ</name>
<protein>
    <submittedName>
        <fullName evidence="1">Uncharacterized protein</fullName>
    </submittedName>
</protein>
<proteinExistence type="predicted"/>
<reference evidence="1" key="1">
    <citation type="journal article" date="2015" name="Nature">
        <title>Complex archaea that bridge the gap between prokaryotes and eukaryotes.</title>
        <authorList>
            <person name="Spang A."/>
            <person name="Saw J.H."/>
            <person name="Jorgensen S.L."/>
            <person name="Zaremba-Niedzwiedzka K."/>
            <person name="Martijn J."/>
            <person name="Lind A.E."/>
            <person name="van Eijk R."/>
            <person name="Schleper C."/>
            <person name="Guy L."/>
            <person name="Ettema T.J."/>
        </authorList>
    </citation>
    <scope>NUCLEOTIDE SEQUENCE</scope>
</reference>
<comment type="caution">
    <text evidence="1">The sequence shown here is derived from an EMBL/GenBank/DDBJ whole genome shotgun (WGS) entry which is preliminary data.</text>
</comment>
<dbReference type="EMBL" id="LAZR01001027">
    <property type="protein sequence ID" value="KKN52231.1"/>
    <property type="molecule type" value="Genomic_DNA"/>
</dbReference>
<sequence>MIDDFKRFKIFEDHDELGAKTYALYNDEVFVSSYLPDDEYIKHLLLTGVKIHPGLDCSPKGV</sequence>